<dbReference type="PROSITE" id="PS00036">
    <property type="entry name" value="BZIP_BASIC"/>
    <property type="match status" value="1"/>
</dbReference>
<dbReference type="PANTHER" id="PTHR37616:SF2">
    <property type="entry name" value="BZIP DOMAIN-CONTAINING PROTEIN"/>
    <property type="match status" value="1"/>
</dbReference>
<sequence length="177" mass="20528">MDAVVSQDLILNANDIDFDPILQDFDFDLDPDFDLWFSDPQLEDSESPKESENSESLASFADEIEKFLLEDSDEGLVEDGDKRVDEFVSDLIVDVSGSGSERWKSGVASPESVESEAAEEWEEEDEQTRKKRRRQMRNRESAMQSRERKKMYVKDLEMKSKCLESECRRLDYALRCC</sequence>
<accession>D6MKB9</accession>
<feature type="region of interest" description="Disordered" evidence="3">
    <location>
        <begin position="98"/>
        <end position="150"/>
    </location>
</feature>
<dbReference type="GO" id="GO:0003700">
    <property type="term" value="F:DNA-binding transcription factor activity"/>
    <property type="evidence" value="ECO:0007669"/>
    <property type="project" value="InterPro"/>
</dbReference>
<feature type="domain" description="BZIP" evidence="4">
    <location>
        <begin position="128"/>
        <end position="170"/>
    </location>
</feature>
<organism evidence="5">
    <name type="scientific">Lycoris longituba</name>
    <dbReference type="NCBI Taxonomy" id="272140"/>
    <lineage>
        <taxon>Eukaryota</taxon>
        <taxon>Viridiplantae</taxon>
        <taxon>Streptophyta</taxon>
        <taxon>Embryophyta</taxon>
        <taxon>Tracheophyta</taxon>
        <taxon>Spermatophyta</taxon>
        <taxon>Magnoliopsida</taxon>
        <taxon>Liliopsida</taxon>
        <taxon>Asparagales</taxon>
        <taxon>Amaryllidaceae</taxon>
        <taxon>Amaryllidoideae</taxon>
        <taxon>Lycoris</taxon>
    </lineage>
</organism>
<reference evidence="5" key="1">
    <citation type="submission" date="2009-05" db="EMBL/GenBank/DDBJ databases">
        <authorList>
            <person name="Huang M."/>
            <person name="He Q."/>
            <person name="Zhang L."/>
            <person name="Cui S."/>
            <person name="Wang M."/>
            <person name="Zhou Y."/>
        </authorList>
    </citation>
    <scope>NUCLEOTIDE SEQUENCE</scope>
</reference>
<reference evidence="5" key="2">
    <citation type="journal article" date="2010" name="Genomics">
        <title>Analysis of floral transcription factors from Lycoris longituba.</title>
        <authorList>
            <person name="He Q.L."/>
            <person name="Cui S.J."/>
            <person name="Gu J.L."/>
            <person name="Zhang H."/>
            <person name="Wang M.X."/>
            <person name="Zhou Y."/>
            <person name="Zhang L."/>
            <person name="Huang M.R."/>
        </authorList>
    </citation>
    <scope>NUCLEOTIDE SEQUENCE</scope>
</reference>
<feature type="region of interest" description="Disordered" evidence="3">
    <location>
        <begin position="38"/>
        <end position="57"/>
    </location>
</feature>
<protein>
    <submittedName>
        <fullName evidence="5">Transcription factor</fullName>
    </submittedName>
</protein>
<keyword evidence="2" id="KW-0804">Transcription</keyword>
<evidence type="ECO:0000259" key="4">
    <source>
        <dbReference type="PROSITE" id="PS50217"/>
    </source>
</evidence>
<dbReference type="Pfam" id="PF00170">
    <property type="entry name" value="bZIP_1"/>
    <property type="match status" value="1"/>
</dbReference>
<dbReference type="SUPFAM" id="SSF57959">
    <property type="entry name" value="Leucine zipper domain"/>
    <property type="match status" value="1"/>
</dbReference>
<dbReference type="Gene3D" id="1.20.5.170">
    <property type="match status" value="1"/>
</dbReference>
<dbReference type="AlphaFoldDB" id="D6MKB9"/>
<feature type="compositionally biased region" description="Acidic residues" evidence="3">
    <location>
        <begin position="113"/>
        <end position="126"/>
    </location>
</feature>
<evidence type="ECO:0000256" key="1">
    <source>
        <dbReference type="ARBA" id="ARBA00023015"/>
    </source>
</evidence>
<keyword evidence="1" id="KW-0805">Transcription regulation</keyword>
<dbReference type="InterPro" id="IPR046347">
    <property type="entry name" value="bZIP_sf"/>
</dbReference>
<evidence type="ECO:0000313" key="5">
    <source>
        <dbReference type="EMBL" id="ADG57966.1"/>
    </source>
</evidence>
<feature type="non-terminal residue" evidence="5">
    <location>
        <position position="177"/>
    </location>
</feature>
<evidence type="ECO:0000256" key="2">
    <source>
        <dbReference type="ARBA" id="ARBA00023163"/>
    </source>
</evidence>
<dbReference type="EMBL" id="GQ165996">
    <property type="protein sequence ID" value="ADG57966.1"/>
    <property type="molecule type" value="mRNA"/>
</dbReference>
<dbReference type="CDD" id="cd14704">
    <property type="entry name" value="bZIP_HY5-like"/>
    <property type="match status" value="1"/>
</dbReference>
<evidence type="ECO:0000256" key="3">
    <source>
        <dbReference type="SAM" id="MobiDB-lite"/>
    </source>
</evidence>
<proteinExistence type="evidence at transcript level"/>
<dbReference type="InterPro" id="IPR004827">
    <property type="entry name" value="bZIP"/>
</dbReference>
<dbReference type="PANTHER" id="PTHR37616">
    <property type="entry name" value="BZIP TRANSCRIPTION FACTOR 60-LIKE"/>
    <property type="match status" value="1"/>
</dbReference>
<dbReference type="PROSITE" id="PS50217">
    <property type="entry name" value="BZIP"/>
    <property type="match status" value="1"/>
</dbReference>
<name>D6MKB9_9ASPA</name>